<evidence type="ECO:0000313" key="1">
    <source>
        <dbReference type="EMBL" id="TDX23726.1"/>
    </source>
</evidence>
<proteinExistence type="predicted"/>
<gene>
    <name evidence="1" type="ORF">DFO67_12443</name>
</gene>
<dbReference type="RefSeq" id="WP_134020628.1">
    <property type="nucleotide sequence ID" value="NZ_SOEC01000024.1"/>
</dbReference>
<dbReference type="AlphaFoldDB" id="A0A4R8FD64"/>
<evidence type="ECO:0000313" key="2">
    <source>
        <dbReference type="Proteomes" id="UP000294489"/>
    </source>
</evidence>
<name>A0A4R8FD64_9GAMM</name>
<accession>A0A4R8FD64</accession>
<comment type="caution">
    <text evidence="1">The sequence shown here is derived from an EMBL/GenBank/DDBJ whole genome shotgun (WGS) entry which is preliminary data.</text>
</comment>
<dbReference type="Proteomes" id="UP000294489">
    <property type="component" value="Unassembled WGS sequence"/>
</dbReference>
<dbReference type="EMBL" id="SOEC01000024">
    <property type="protein sequence ID" value="TDX23726.1"/>
    <property type="molecule type" value="Genomic_DNA"/>
</dbReference>
<reference evidence="1 2" key="1">
    <citation type="submission" date="2019-03" db="EMBL/GenBank/DDBJ databases">
        <title>Freshwater and sediment microbial communities from various areas in North America, analyzing microbe dynamics in response to fracking.</title>
        <authorList>
            <person name="Lamendella R."/>
        </authorList>
    </citation>
    <scope>NUCLEOTIDE SEQUENCE [LARGE SCALE GENOMIC DNA]</scope>
    <source>
        <strain evidence="1 2">6_TX</strain>
    </source>
</reference>
<organism evidence="1 2">
    <name type="scientific">Modicisalibacter xianhensis</name>
    <dbReference type="NCBI Taxonomy" id="442341"/>
    <lineage>
        <taxon>Bacteria</taxon>
        <taxon>Pseudomonadati</taxon>
        <taxon>Pseudomonadota</taxon>
        <taxon>Gammaproteobacteria</taxon>
        <taxon>Oceanospirillales</taxon>
        <taxon>Halomonadaceae</taxon>
        <taxon>Modicisalibacter</taxon>
    </lineage>
</organism>
<sequence length="183" mass="20780">MEMHNRQFLERYARTWLSNRGYPGATLDIELNPLGSSLADGVAFYGTCQLPNIKALAGRLYSKRKANTPYRRVSTLAQHRELLRLFTLLDWQDAPVTLTYFKATEGHLFCPDSVGQMPSHDCQEMQALLASLLEETDEPHGFDIPRLVKAWWAFVIDQGTEAAKGLHELQLEQVQQGQTAELF</sequence>
<protein>
    <submittedName>
        <fullName evidence="1">Uncharacterized protein</fullName>
    </submittedName>
</protein>